<evidence type="ECO:0000256" key="1">
    <source>
        <dbReference type="SAM" id="Phobius"/>
    </source>
</evidence>
<dbReference type="Pfam" id="PF03140">
    <property type="entry name" value="DUF247"/>
    <property type="match status" value="1"/>
</dbReference>
<dbReference type="OrthoDB" id="1849062at2759"/>
<proteinExistence type="predicted"/>
<dbReference type="InterPro" id="IPR004158">
    <property type="entry name" value="DUF247_pln"/>
</dbReference>
<dbReference type="AlphaFoldDB" id="A0A5C7ILI1"/>
<keyword evidence="1" id="KW-0472">Membrane</keyword>
<organism evidence="2 3">
    <name type="scientific">Acer yangbiense</name>
    <dbReference type="NCBI Taxonomy" id="1000413"/>
    <lineage>
        <taxon>Eukaryota</taxon>
        <taxon>Viridiplantae</taxon>
        <taxon>Streptophyta</taxon>
        <taxon>Embryophyta</taxon>
        <taxon>Tracheophyta</taxon>
        <taxon>Spermatophyta</taxon>
        <taxon>Magnoliopsida</taxon>
        <taxon>eudicotyledons</taxon>
        <taxon>Gunneridae</taxon>
        <taxon>Pentapetalae</taxon>
        <taxon>rosids</taxon>
        <taxon>malvids</taxon>
        <taxon>Sapindales</taxon>
        <taxon>Sapindaceae</taxon>
        <taxon>Hippocastanoideae</taxon>
        <taxon>Acereae</taxon>
        <taxon>Acer</taxon>
    </lineage>
</organism>
<dbReference type="EMBL" id="VAHF01000002">
    <property type="protein sequence ID" value="TXG70153.1"/>
    <property type="molecule type" value="Genomic_DNA"/>
</dbReference>
<feature type="transmembrane region" description="Helical" evidence="1">
    <location>
        <begin position="224"/>
        <end position="245"/>
    </location>
</feature>
<accession>A0A5C7ILI1</accession>
<feature type="transmembrane region" description="Helical" evidence="1">
    <location>
        <begin position="341"/>
        <end position="369"/>
    </location>
</feature>
<dbReference type="PANTHER" id="PTHR31170">
    <property type="entry name" value="BNAC04G53230D PROTEIN"/>
    <property type="match status" value="1"/>
</dbReference>
<evidence type="ECO:0000313" key="3">
    <source>
        <dbReference type="Proteomes" id="UP000323000"/>
    </source>
</evidence>
<evidence type="ECO:0000313" key="2">
    <source>
        <dbReference type="EMBL" id="TXG70153.1"/>
    </source>
</evidence>
<keyword evidence="1" id="KW-1133">Transmembrane helix</keyword>
<comment type="caution">
    <text evidence="2">The sequence shown here is derived from an EMBL/GenBank/DDBJ whole genome shotgun (WGS) entry which is preliminary data.</text>
</comment>
<name>A0A5C7ILI1_9ROSI</name>
<keyword evidence="1" id="KW-0812">Transmembrane</keyword>
<keyword evidence="3" id="KW-1185">Reference proteome</keyword>
<sequence>MHQQSYIRQINRITGRVDYKSLHLLDLLWTTLIQPVVPDTGCFRERLRKILKGFLGEKVFDKLTCKKKHVWDSSFRNIEELKLAGIRLKPGKTSSMRGISFSWGTLRIPPIIVDDSIEAKLLNLAAYEMCPDFQNEFEVSTYIFFMDSLIDSAQDVKVLRESGILHNALGSDKEVVKLFNKINTDLVPNQMLYSEVQRRIQSHYDNTWMTWIAQFIARHFHSPWSVLAFIAAILALASSIVQTVYTVQGYYKPDNHRSCFPETLNSETVRFPLCKVVVLSLHVRLKFHHVRTSTDNPIDGDNRVVFDVTDDNCKDFDGNCKTPATHRTDFSQDLSPQLGGVFVVFGGLCACLSLCLVACLVPVALGFVVSACF</sequence>
<protein>
    <submittedName>
        <fullName evidence="2">Uncharacterized protein</fullName>
    </submittedName>
</protein>
<gene>
    <name evidence="2" type="ORF">EZV62_005088</name>
</gene>
<reference evidence="3" key="1">
    <citation type="journal article" date="2019" name="Gigascience">
        <title>De novo genome assembly of the endangered Acer yangbiense, a plant species with extremely small populations endemic to Yunnan Province, China.</title>
        <authorList>
            <person name="Yang J."/>
            <person name="Wariss H.M."/>
            <person name="Tao L."/>
            <person name="Zhang R."/>
            <person name="Yun Q."/>
            <person name="Hollingsworth P."/>
            <person name="Dao Z."/>
            <person name="Luo G."/>
            <person name="Guo H."/>
            <person name="Ma Y."/>
            <person name="Sun W."/>
        </authorList>
    </citation>
    <scope>NUCLEOTIDE SEQUENCE [LARGE SCALE GENOMIC DNA]</scope>
    <source>
        <strain evidence="3">cv. Malutang</strain>
    </source>
</reference>
<dbReference type="PANTHER" id="PTHR31170:SF18">
    <property type="entry name" value="(WILD MALAYSIAN BANANA) HYPOTHETICAL PROTEIN"/>
    <property type="match status" value="1"/>
</dbReference>
<dbReference type="Proteomes" id="UP000323000">
    <property type="component" value="Chromosome 2"/>
</dbReference>